<dbReference type="RefSeq" id="WP_188998629.1">
    <property type="nucleotide sequence ID" value="NZ_BMOU01000004.1"/>
</dbReference>
<accession>A0A830GMJ0</accession>
<organism evidence="1 2">
    <name type="scientific">Haloarcula pellucida</name>
    <dbReference type="NCBI Taxonomy" id="1427151"/>
    <lineage>
        <taxon>Archaea</taxon>
        <taxon>Methanobacteriati</taxon>
        <taxon>Methanobacteriota</taxon>
        <taxon>Stenosarchaea group</taxon>
        <taxon>Halobacteria</taxon>
        <taxon>Halobacteriales</taxon>
        <taxon>Haloarculaceae</taxon>
        <taxon>Haloarcula</taxon>
    </lineage>
</organism>
<sequence length="270" mass="29798">MQREHTRADTLPAQVTLHVGAELELLDRARHTPRPTELVVAPVELHQRNVQRRLREAREPKDAFEFDDVVGVSRSVLRASDASTTAIDRIDRLTLVREILGESASAPSVSLPVGTGSHDPQHVEQIRTEVETITNYHPERIAAWEDAAGDLYAPIDADTAALLDTALDVERALRAQTAKAVSETELVRRATRELTATDGTAWTGAYPETERLSLMGLSSISATVADFLHALVAATTLDVHVYFREVTGEYLEQRFPSLFDIAEPGVEVFE</sequence>
<dbReference type="Proteomes" id="UP000605784">
    <property type="component" value="Unassembled WGS sequence"/>
</dbReference>
<keyword evidence="2" id="KW-1185">Reference proteome</keyword>
<name>A0A830GMJ0_9EURY</name>
<proteinExistence type="predicted"/>
<dbReference type="InterPro" id="IPR058819">
    <property type="entry name" value="UvrD_dom-like"/>
</dbReference>
<dbReference type="AlphaFoldDB" id="A0A830GMJ0"/>
<dbReference type="Pfam" id="PF26510">
    <property type="entry name" value="Halo_UvrD_like"/>
    <property type="match status" value="1"/>
</dbReference>
<protein>
    <submittedName>
        <fullName evidence="1">Uncharacterized protein</fullName>
    </submittedName>
</protein>
<reference evidence="1" key="2">
    <citation type="submission" date="2020-09" db="EMBL/GenBank/DDBJ databases">
        <authorList>
            <person name="Sun Q."/>
            <person name="Ohkuma M."/>
        </authorList>
    </citation>
    <scope>NUCLEOTIDE SEQUENCE</scope>
    <source>
        <strain evidence="1">JCM 17820</strain>
    </source>
</reference>
<comment type="caution">
    <text evidence="1">The sequence shown here is derived from an EMBL/GenBank/DDBJ whole genome shotgun (WGS) entry which is preliminary data.</text>
</comment>
<gene>
    <name evidence="1" type="ORF">GCM10009030_26560</name>
</gene>
<evidence type="ECO:0000313" key="1">
    <source>
        <dbReference type="EMBL" id="GGN97367.1"/>
    </source>
</evidence>
<reference evidence="1" key="1">
    <citation type="journal article" date="2014" name="Int. J. Syst. Evol. Microbiol.">
        <title>Complete genome sequence of Corynebacterium casei LMG S-19264T (=DSM 44701T), isolated from a smear-ripened cheese.</title>
        <authorList>
            <consortium name="US DOE Joint Genome Institute (JGI-PGF)"/>
            <person name="Walter F."/>
            <person name="Albersmeier A."/>
            <person name="Kalinowski J."/>
            <person name="Ruckert C."/>
        </authorList>
    </citation>
    <scope>NUCLEOTIDE SEQUENCE</scope>
    <source>
        <strain evidence="1">JCM 17820</strain>
    </source>
</reference>
<evidence type="ECO:0000313" key="2">
    <source>
        <dbReference type="Proteomes" id="UP000605784"/>
    </source>
</evidence>
<dbReference type="EMBL" id="BMOU01000004">
    <property type="protein sequence ID" value="GGN97367.1"/>
    <property type="molecule type" value="Genomic_DNA"/>
</dbReference>